<dbReference type="InterPro" id="IPR000315">
    <property type="entry name" value="Znf_B-box"/>
</dbReference>
<dbReference type="InterPro" id="IPR017907">
    <property type="entry name" value="Znf_RING_CS"/>
</dbReference>
<proteinExistence type="predicted"/>
<evidence type="ECO:0000313" key="18">
    <source>
        <dbReference type="Xenbase" id="XB-GENE-29090095"/>
    </source>
</evidence>
<feature type="domain" description="B box-type" evidence="11">
    <location>
        <begin position="138"/>
        <end position="174"/>
    </location>
</feature>
<reference evidence="13" key="1">
    <citation type="submission" date="2009-11" db="EMBL/GenBank/DDBJ databases">
        <authorList>
            <consortium name="US DOE Joint Genome Institute (JGI-PGF)"/>
            <person name="Ottilar R."/>
            <person name="Schmutz J."/>
            <person name="Salamov A."/>
            <person name="Cheng J.F."/>
            <person name="Lucas S."/>
            <person name="Pitluck S."/>
            <person name="Gundlach H."/>
            <person name="Guo Y."/>
            <person name="Haberer G."/>
            <person name="Nasrallah J."/>
            <person name="Mayer K.F.X."/>
            <person name="van de Peer Y."/>
            <person name="Weigel D."/>
            <person name="Grigoriev I.V."/>
        </authorList>
    </citation>
    <scope>NUCLEOTIDE SEQUENCE</scope>
    <source>
        <strain evidence="13">Nigerian</strain>
    </source>
</reference>
<keyword evidence="15" id="KW-1185">Reference proteome</keyword>
<feature type="domain" description="B30.2/SPRY" evidence="12">
    <location>
        <begin position="333"/>
        <end position="523"/>
    </location>
</feature>
<dbReference type="Gene3D" id="3.30.40.10">
    <property type="entry name" value="Zinc/RING finger domain, C3HC4 (zinc finger)"/>
    <property type="match status" value="1"/>
</dbReference>
<dbReference type="AlphaFoldDB" id="F6UPS0"/>
<dbReference type="Proteomes" id="UP000008143">
    <property type="component" value="Chromosome 6"/>
</dbReference>
<reference evidence="16 17" key="5">
    <citation type="submission" date="2025-04" db="UniProtKB">
        <authorList>
            <consortium name="RefSeq"/>
        </authorList>
    </citation>
    <scope>IDENTIFICATION</scope>
    <source>
        <strain evidence="16 17">Nigerian</strain>
        <tissue evidence="16 17">Liver and blood</tissue>
    </source>
</reference>
<sequence>MAAADLRDELSCSICLSIYTDPVMLPCGHNFCRGCIGKTWDTQEGLGAYFCPECRAAYQERPALPRNRTLGNIAARFCPTEPGETGIPCTYCVLSPVPAAKSCLHCEASLCDTHLRGHSQSAEHVLTEPTASFIGRKCSVHHKVLEYHCCEDGASICVSCCLAGGHRGHRVELLSEASVKKKDKLRKVLEKLIQEREENERGAQRLQERRRGVAQKAAGETERVTALFKSIREPLETLEKRLLSDISRQKEELTLPLTELIQQLEIKKDELSRKIRHIEELCNMAASLTGIQEQWESHGAEGAHNKGREREDIKVPAVGDLDVERISGTLLIGLSGIVTGLKRRIYGHEASGLLLDINTAGDRVSVSGDRKSASFSLLDQYYPESPERFIYYAQALSNRFFPSGKHYWEVEGSKFGGWGVGVAYPSIERGSGESAIGNSKSWGLYKRDNNIYSVRYDRKDTDLPHIPSCRRIRILLDYEAGRLSFYELSEPIRHLHTFTASFTEPLHAAFRVWGNGSWVRITS</sequence>
<dbReference type="GeneID" id="108644458"/>
<evidence type="ECO:0000256" key="3">
    <source>
        <dbReference type="ARBA" id="ARBA00022771"/>
    </source>
</evidence>
<evidence type="ECO:0000256" key="8">
    <source>
        <dbReference type="PROSITE-ProRule" id="PRU00024"/>
    </source>
</evidence>
<dbReference type="eggNOG" id="KOG2177">
    <property type="taxonomic scope" value="Eukaryota"/>
</dbReference>
<protein>
    <submittedName>
        <fullName evidence="14 16">E3 ubiquitin/ISG15 ligase TRIM25</fullName>
    </submittedName>
</protein>
<dbReference type="SMART" id="SM00449">
    <property type="entry name" value="SPRY"/>
    <property type="match status" value="1"/>
</dbReference>
<dbReference type="Pfam" id="PF00643">
    <property type="entry name" value="zf-B_box"/>
    <property type="match status" value="1"/>
</dbReference>
<feature type="coiled-coil region" evidence="9">
    <location>
        <begin position="182"/>
        <end position="209"/>
    </location>
</feature>
<dbReference type="InterPro" id="IPR051051">
    <property type="entry name" value="E3_ubiq-ligase_TRIM/RNF"/>
</dbReference>
<evidence type="ECO:0000259" key="11">
    <source>
        <dbReference type="PROSITE" id="PS50119"/>
    </source>
</evidence>
<dbReference type="CDD" id="cd19769">
    <property type="entry name" value="Bbox2_TRIM16-like"/>
    <property type="match status" value="1"/>
</dbReference>
<dbReference type="GO" id="GO:0016874">
    <property type="term" value="F:ligase activity"/>
    <property type="evidence" value="ECO:0007669"/>
    <property type="project" value="UniProtKB-KW"/>
</dbReference>
<dbReference type="SMART" id="SM00502">
    <property type="entry name" value="BBC"/>
    <property type="match status" value="1"/>
</dbReference>
<dbReference type="Xenbase" id="XB-GENE-29090095">
    <property type="gene designation" value="LOC108644458"/>
</dbReference>
<dbReference type="GeneTree" id="ENSGT01030000234583"/>
<dbReference type="CDD" id="cd16597">
    <property type="entry name" value="RING-HC_TRIM25_C-IV"/>
    <property type="match status" value="1"/>
</dbReference>
<keyword evidence="7 9" id="KW-0175">Coiled coil</keyword>
<dbReference type="InterPro" id="IPR043136">
    <property type="entry name" value="B30.2/SPRY_sf"/>
</dbReference>
<evidence type="ECO:0000256" key="2">
    <source>
        <dbReference type="ARBA" id="ARBA00022723"/>
    </source>
</evidence>
<reference evidence="13" key="3">
    <citation type="submission" date="2016-05" db="EMBL/GenBank/DDBJ databases">
        <title>WGS assembly of Xenopus tropicalis.</title>
        <authorList>
            <person name="Sessions A."/>
            <person name="Jenkins J."/>
            <person name="Mitros T."/>
            <person name="Lyons J.T."/>
            <person name="Dichmann D.S."/>
            <person name="Robert J."/>
            <person name="Harland R.M."/>
            <person name="Rokhsar D.S."/>
        </authorList>
    </citation>
    <scope>NUCLEOTIDE SEQUENCE</scope>
    <source>
        <strain evidence="13">Nigerian</strain>
    </source>
</reference>
<dbReference type="PANTHER" id="PTHR25465:SF71">
    <property type="entry name" value="E3 UBIQUITIN-PROTEIN LIGASE TRIM39-LIKE"/>
    <property type="match status" value="1"/>
</dbReference>
<dbReference type="InterPro" id="IPR003879">
    <property type="entry name" value="Butyrophylin_SPRY"/>
</dbReference>
<dbReference type="RefSeq" id="XP_031760120.1">
    <property type="nucleotide sequence ID" value="XM_031904260.1"/>
</dbReference>
<reference evidence="13 14" key="2">
    <citation type="journal article" date="2010" name="Science">
        <title>The genome of the Western clawed frog Xenopus tropicalis.</title>
        <authorList>
            <person name="Hellsten U."/>
            <person name="Harland R.M."/>
            <person name="Gilchrist M.J."/>
            <person name="Hendrix D."/>
            <person name="Jurka J."/>
            <person name="Kapitonov V."/>
            <person name="Ovcharenko I."/>
            <person name="Putnam N.H."/>
            <person name="Shu S."/>
            <person name="Taher L."/>
            <person name="Blitz I.L."/>
            <person name="Blumberg B."/>
            <person name="Dichmann D.S."/>
            <person name="Dubchak I."/>
            <person name="Amaya E."/>
            <person name="Detter J.C."/>
            <person name="Fletcher R."/>
            <person name="Gerhard D.S."/>
            <person name="Goodstein D."/>
            <person name="Graves T."/>
            <person name="Grigoriev I.V."/>
            <person name="Grimwood J."/>
            <person name="Kawashima T."/>
            <person name="Lindquist E."/>
            <person name="Lucas S.M."/>
            <person name="Mead P.E."/>
            <person name="Mitros T."/>
            <person name="Ogino H."/>
            <person name="Ohta Y."/>
            <person name="Poliakov A.V."/>
            <person name="Pollet N."/>
            <person name="Robert J."/>
            <person name="Salamov A."/>
            <person name="Sater A.K."/>
            <person name="Schmutz J."/>
            <person name="Terry A."/>
            <person name="Vize P.D."/>
            <person name="Warren W.C."/>
            <person name="Wells D."/>
            <person name="Wills A."/>
            <person name="Wilson R.K."/>
            <person name="Zimmerman L.B."/>
            <person name="Zorn A.M."/>
            <person name="Grainger R."/>
            <person name="Grammer T."/>
            <person name="Khokha M.K."/>
            <person name="Richardson P.M."/>
            <person name="Rokhsar D.S."/>
        </authorList>
    </citation>
    <scope>NUCLEOTIDE SEQUENCE [LARGE SCALE GENOMIC DNA]</scope>
    <source>
        <strain evidence="13 14">Nigerian</strain>
    </source>
</reference>
<evidence type="ECO:0000259" key="10">
    <source>
        <dbReference type="PROSITE" id="PS50089"/>
    </source>
</evidence>
<dbReference type="KEGG" id="xtr:108644458"/>
<dbReference type="PANTHER" id="PTHR25465">
    <property type="entry name" value="B-BOX DOMAIN CONTAINING"/>
    <property type="match status" value="1"/>
</dbReference>
<dbReference type="Pfam" id="PF13445">
    <property type="entry name" value="zf-RING_UBOX"/>
    <property type="match status" value="1"/>
</dbReference>
<keyword evidence="3 8" id="KW-0863">Zinc-finger</keyword>
<dbReference type="EMBL" id="KV460385">
    <property type="protein sequence ID" value="OCA19157.1"/>
    <property type="molecule type" value="Genomic_DNA"/>
</dbReference>
<keyword evidence="6" id="KW-0391">Immunity</keyword>
<evidence type="ECO:0000256" key="7">
    <source>
        <dbReference type="ARBA" id="ARBA00023054"/>
    </source>
</evidence>
<dbReference type="Gene3D" id="3.30.160.60">
    <property type="entry name" value="Classic Zinc Finger"/>
    <property type="match status" value="1"/>
</dbReference>
<dbReference type="SUPFAM" id="SSF57845">
    <property type="entry name" value="B-box zinc-binding domain"/>
    <property type="match status" value="1"/>
</dbReference>
<evidence type="ECO:0000256" key="4">
    <source>
        <dbReference type="ARBA" id="ARBA00022786"/>
    </source>
</evidence>
<evidence type="ECO:0000313" key="17">
    <source>
        <dbReference type="RefSeq" id="XP_031760120.1"/>
    </source>
</evidence>
<name>F6UPS0_XENTR</name>
<keyword evidence="1" id="KW-0399">Innate immunity</keyword>
<dbReference type="Ensembl" id="ENSXETT00000105803">
    <property type="protein sequence ID" value="ENSXETP00000115808"/>
    <property type="gene ID" value="ENSXETG00000044932"/>
</dbReference>
<dbReference type="PROSITE" id="PS50089">
    <property type="entry name" value="ZF_RING_2"/>
    <property type="match status" value="1"/>
</dbReference>
<keyword evidence="16 17" id="KW-0436">Ligase</keyword>
<dbReference type="OrthoDB" id="6113134at2759"/>
<dbReference type="Gene3D" id="2.60.120.920">
    <property type="match status" value="1"/>
</dbReference>
<dbReference type="Gene3D" id="4.10.830.40">
    <property type="match status" value="1"/>
</dbReference>
<dbReference type="InterPro" id="IPR013083">
    <property type="entry name" value="Znf_RING/FYVE/PHD"/>
</dbReference>
<dbReference type="PROSITE" id="PS50188">
    <property type="entry name" value="B302_SPRY"/>
    <property type="match status" value="1"/>
</dbReference>
<dbReference type="GO" id="GO:0008270">
    <property type="term" value="F:zinc ion binding"/>
    <property type="evidence" value="ECO:0007669"/>
    <property type="project" value="UniProtKB-KW"/>
</dbReference>
<keyword evidence="5" id="KW-0862">Zinc</keyword>
<keyword evidence="4" id="KW-0833">Ubl conjugation pathway</keyword>
<dbReference type="Pfam" id="PF00622">
    <property type="entry name" value="SPRY"/>
    <property type="match status" value="1"/>
</dbReference>
<dbReference type="SUPFAM" id="SSF49899">
    <property type="entry name" value="Concanavalin A-like lectins/glucanases"/>
    <property type="match status" value="1"/>
</dbReference>
<feature type="domain" description="RING-type" evidence="10">
    <location>
        <begin position="12"/>
        <end position="55"/>
    </location>
</feature>
<dbReference type="CDD" id="cd12891">
    <property type="entry name" value="SPRY_PRY_C-I_2"/>
    <property type="match status" value="1"/>
</dbReference>
<evidence type="ECO:0000313" key="15">
    <source>
        <dbReference type="Proteomes" id="UP000008143"/>
    </source>
</evidence>
<keyword evidence="2" id="KW-0479">Metal-binding</keyword>
<dbReference type="SMART" id="SM00184">
    <property type="entry name" value="RING"/>
    <property type="match status" value="1"/>
</dbReference>
<evidence type="ECO:0000313" key="13">
    <source>
        <dbReference type="EMBL" id="OCA19157.1"/>
    </source>
</evidence>
<dbReference type="Ensembl" id="ENSXETT00000123939">
    <property type="protein sequence ID" value="ENSXETP00000112983"/>
    <property type="gene ID" value="ENSXETG00000044932"/>
</dbReference>
<dbReference type="SMART" id="SM00589">
    <property type="entry name" value="PRY"/>
    <property type="match status" value="1"/>
</dbReference>
<dbReference type="InterPro" id="IPR003649">
    <property type="entry name" value="Bbox_C"/>
</dbReference>
<dbReference type="SUPFAM" id="SSF57850">
    <property type="entry name" value="RING/U-box"/>
    <property type="match status" value="1"/>
</dbReference>
<dbReference type="InterPro" id="IPR006574">
    <property type="entry name" value="PRY"/>
</dbReference>
<dbReference type="GO" id="GO:0005737">
    <property type="term" value="C:cytoplasm"/>
    <property type="evidence" value="ECO:0007669"/>
    <property type="project" value="UniProtKB-ARBA"/>
</dbReference>
<dbReference type="PROSITE" id="PS00518">
    <property type="entry name" value="ZF_RING_1"/>
    <property type="match status" value="1"/>
</dbReference>
<dbReference type="Pfam" id="PF13765">
    <property type="entry name" value="PRY"/>
    <property type="match status" value="1"/>
</dbReference>
<dbReference type="InterPro" id="IPR001841">
    <property type="entry name" value="Znf_RING"/>
</dbReference>
<accession>F6UPS0</accession>
<dbReference type="InterPro" id="IPR027370">
    <property type="entry name" value="Znf-RING_euk"/>
</dbReference>
<evidence type="ECO:0000313" key="14">
    <source>
        <dbReference type="Ensembl" id="ENSXETP00000112983"/>
    </source>
</evidence>
<dbReference type="InterPro" id="IPR003877">
    <property type="entry name" value="SPRY_dom"/>
</dbReference>
<dbReference type="AGR" id="Xenbase:XB-GENE-29090095"/>
<dbReference type="GO" id="GO:0045087">
    <property type="term" value="P:innate immune response"/>
    <property type="evidence" value="ECO:0007669"/>
    <property type="project" value="UniProtKB-KW"/>
</dbReference>
<dbReference type="PROSITE" id="PS50119">
    <property type="entry name" value="ZF_BBOX"/>
    <property type="match status" value="1"/>
</dbReference>
<evidence type="ECO:0000256" key="5">
    <source>
        <dbReference type="ARBA" id="ARBA00022833"/>
    </source>
</evidence>
<dbReference type="InterPro" id="IPR001870">
    <property type="entry name" value="B30.2/SPRY"/>
</dbReference>
<dbReference type="RefSeq" id="XP_002940894.2">
    <property type="nucleotide sequence ID" value="XM_002940848.5"/>
</dbReference>
<dbReference type="SMART" id="SM00336">
    <property type="entry name" value="BBOX"/>
    <property type="match status" value="1"/>
</dbReference>
<dbReference type="OMA" id="FCERCTI"/>
<evidence type="ECO:0000313" key="16">
    <source>
        <dbReference type="RefSeq" id="XP_002940894.2"/>
    </source>
</evidence>
<dbReference type="PRINTS" id="PR01407">
    <property type="entry name" value="BUTYPHLNCDUF"/>
</dbReference>
<organism evidence="13">
    <name type="scientific">Xenopus tropicalis</name>
    <name type="common">Western clawed frog</name>
    <name type="synonym">Silurana tropicalis</name>
    <dbReference type="NCBI Taxonomy" id="8364"/>
    <lineage>
        <taxon>Eukaryota</taxon>
        <taxon>Metazoa</taxon>
        <taxon>Chordata</taxon>
        <taxon>Craniata</taxon>
        <taxon>Vertebrata</taxon>
        <taxon>Euteleostomi</taxon>
        <taxon>Amphibia</taxon>
        <taxon>Batrachia</taxon>
        <taxon>Anura</taxon>
        <taxon>Pipoidea</taxon>
        <taxon>Pipidae</taxon>
        <taxon>Xenopodinae</taxon>
        <taxon>Xenopus</taxon>
        <taxon>Silurana</taxon>
    </lineage>
</organism>
<evidence type="ECO:0000259" key="12">
    <source>
        <dbReference type="PROSITE" id="PS50188"/>
    </source>
</evidence>
<gene>
    <name evidence="14 16 17 18" type="primary">LOC108644458</name>
    <name evidence="13" type="ORF">XENTR_v90029519mg</name>
</gene>
<dbReference type="InterPro" id="IPR013320">
    <property type="entry name" value="ConA-like_dom_sf"/>
</dbReference>
<evidence type="ECO:0000256" key="1">
    <source>
        <dbReference type="ARBA" id="ARBA00022588"/>
    </source>
</evidence>
<evidence type="ECO:0000256" key="9">
    <source>
        <dbReference type="SAM" id="Coils"/>
    </source>
</evidence>
<reference evidence="14" key="4">
    <citation type="submission" date="2021-03" db="UniProtKB">
        <authorList>
            <consortium name="Ensembl"/>
        </authorList>
    </citation>
    <scope>IDENTIFICATION</scope>
</reference>
<evidence type="ECO:0000256" key="6">
    <source>
        <dbReference type="ARBA" id="ARBA00022859"/>
    </source>
</evidence>
<dbReference type="HOGENOM" id="CLU_013137_0_2_1"/>